<dbReference type="InterPro" id="IPR038352">
    <property type="entry name" value="Imelysin_sf"/>
</dbReference>
<feature type="domain" description="Imelysin-like" evidence="4">
    <location>
        <begin position="36"/>
        <end position="392"/>
    </location>
</feature>
<protein>
    <submittedName>
        <fullName evidence="5">Iron-regulated protein A</fullName>
    </submittedName>
</protein>
<dbReference type="RefSeq" id="WP_037281260.1">
    <property type="nucleotide sequence ID" value="NZ_KK088582.1"/>
</dbReference>
<keyword evidence="6" id="KW-1185">Reference proteome</keyword>
<evidence type="ECO:0000259" key="4">
    <source>
        <dbReference type="Pfam" id="PF09375"/>
    </source>
</evidence>
<evidence type="ECO:0000256" key="1">
    <source>
        <dbReference type="ARBA" id="ARBA00004196"/>
    </source>
</evidence>
<evidence type="ECO:0000256" key="3">
    <source>
        <dbReference type="SAM" id="SignalP"/>
    </source>
</evidence>
<dbReference type="PATRIC" id="fig|442562.3.peg.635"/>
<accession>A0A017HU95</accession>
<dbReference type="Pfam" id="PF09375">
    <property type="entry name" value="Peptidase_M75"/>
    <property type="match status" value="1"/>
</dbReference>
<comment type="subcellular location">
    <subcellularLocation>
        <location evidence="1">Cell envelope</location>
    </subcellularLocation>
</comment>
<proteinExistence type="predicted"/>
<comment type="caution">
    <text evidence="5">The sequence shown here is derived from an EMBL/GenBank/DDBJ whole genome shotgun (WGS) entry which is preliminary data.</text>
</comment>
<dbReference type="OrthoDB" id="9764688at2"/>
<dbReference type="HOGENOM" id="CLU_048993_0_0_5"/>
<name>A0A017HU95_9RHOB</name>
<dbReference type="AlphaFoldDB" id="A0A017HU95"/>
<evidence type="ECO:0000313" key="5">
    <source>
        <dbReference type="EMBL" id="EYD77910.1"/>
    </source>
</evidence>
<feature type="signal peptide" evidence="3">
    <location>
        <begin position="1"/>
        <end position="22"/>
    </location>
</feature>
<sequence>MRPLLLAAGSVPVLAFAMPALAATPAEVVDTYASLAQAAYDDSLSAARDLQSAVESFLSAPSPERLSSARAAWIAARVPYPQTEVFRFGNPVVDDWEGKVNAWPLDEGLIDYVDPSYGGATDENALAALNVIGNPTLTIGGQAVDASEITPALLADTLDQADGVESNVARGYHAVEFLLWGQDLNGHGPGAGDRPWTDYAQGAECTNGNCERRAAYLRAATQLLVDDLDWMTGQWAEGGSARAAVTANPEAGLGAMVKGMGSLSYGELAGERMRLGLMLNDPEEEQDCFSDNTPNSHYYDGLGIQNVYLGRYVRTDGSVVEGPLLRDLVAATDPALDAEITAKLAASVAALGEVKAAAEGGLAYDAMLEAGNAEGERLISAAVDALVDQTHSFERAIGALGLGAIAFEGSDSLDSPDAVFQ</sequence>
<evidence type="ECO:0000256" key="2">
    <source>
        <dbReference type="ARBA" id="ARBA00022729"/>
    </source>
</evidence>
<dbReference type="GO" id="GO:0030313">
    <property type="term" value="C:cell envelope"/>
    <property type="evidence" value="ECO:0007669"/>
    <property type="project" value="UniProtKB-SubCell"/>
</dbReference>
<reference evidence="5 6" key="1">
    <citation type="submission" date="2013-02" db="EMBL/GenBank/DDBJ databases">
        <authorList>
            <person name="Fiebig A."/>
            <person name="Goeker M."/>
            <person name="Klenk H.-P.P."/>
        </authorList>
    </citation>
    <scope>NUCLEOTIDE SEQUENCE [LARGE SCALE GENOMIC DNA]</scope>
    <source>
        <strain evidence="5 6">DSM 19309</strain>
    </source>
</reference>
<feature type="chain" id="PRO_5001493438" evidence="3">
    <location>
        <begin position="23"/>
        <end position="421"/>
    </location>
</feature>
<dbReference type="CDD" id="cd14657">
    <property type="entry name" value="Imelysin_IrpA-like"/>
    <property type="match status" value="1"/>
</dbReference>
<dbReference type="InterPro" id="IPR018976">
    <property type="entry name" value="Imelysin-like"/>
</dbReference>
<evidence type="ECO:0000313" key="6">
    <source>
        <dbReference type="Proteomes" id="UP000019666"/>
    </source>
</evidence>
<organism evidence="5 6">
    <name type="scientific">Rubellimicrobium mesophilum DSM 19309</name>
    <dbReference type="NCBI Taxonomy" id="442562"/>
    <lineage>
        <taxon>Bacteria</taxon>
        <taxon>Pseudomonadati</taxon>
        <taxon>Pseudomonadota</taxon>
        <taxon>Alphaproteobacteria</taxon>
        <taxon>Rhodobacterales</taxon>
        <taxon>Roseobacteraceae</taxon>
        <taxon>Rubellimicrobium</taxon>
    </lineage>
</organism>
<keyword evidence="2 3" id="KW-0732">Signal</keyword>
<dbReference type="Proteomes" id="UP000019666">
    <property type="component" value="Unassembled WGS sequence"/>
</dbReference>
<dbReference type="Gene3D" id="1.20.1420.20">
    <property type="entry name" value="M75 peptidase, HXXE motif"/>
    <property type="match status" value="1"/>
</dbReference>
<dbReference type="STRING" id="442562.Rumeso_00637"/>
<gene>
    <name evidence="5" type="ORF">Rumeso_00637</name>
</gene>
<dbReference type="EMBL" id="AOSK01000021">
    <property type="protein sequence ID" value="EYD77910.1"/>
    <property type="molecule type" value="Genomic_DNA"/>
</dbReference>